<dbReference type="InterPro" id="IPR043502">
    <property type="entry name" value="DNA/RNA_pol_sf"/>
</dbReference>
<sequence length="849" mass="93996">MARLSLAACAVVFHLCLLISSSASLRWLSDKSAAVTTAGGVRTRSAYHFQPAKNWQNGPMYHNGLYHFFYQYNPDGVTWGNGNLSWGHSVSVDLVNWFALDAALQPSRSFDANGCWSGSATILPDGSPVMLYTGIDARGDQVQNVAFPKNASDPLLVEWVKPEYNPVIPVPADIKRDDFRDPSTAWLGADGLWRIAVAARVHDVGGATLIYRSKDFLRWERNADPLYLAHAAGMVECPDLFPVSEPGVEVGLPASGAGARHVLKMSVMDTVQDYYVVGRYDDTADTFVPEDDDDCRSWRRLDYGHVYASKSFFDPSKNRRVLWGWANESDSVSDDLVRGWSGVQTVPRKIWLDEDGKQLRQWPVEEIETLRSKRVNLLIPEVNAGGVNEIIGVMGTQADVEVVFEVPALEPAAVLEPNWLLDPQSLCGEKGASVPGSVGPFGLLVMASGDMQEHTAVFFRVFRQNDKYKVLMCTDLSRSSTRDGVYKPPYGAFVDMDIEAHGGIISLRTLVDHSVVESFGGGGRTCITARVYPDHVVNGNSHLYVFNNGTGAVKVSSLDAWEMATATVNVLPDGLIAASSENIYNQSTFYIKGRFILESVVMTHEVIHEIHRTGASGLVLKLDYEKAYDKVNWDFLVEMLRSRGFGDKWIGWVCSCLHQGTFSVRINDTNGPHFVGGKGLIQGDPSSPLLFNLVADVFSKMLKKAASQDLIKGLLPHVILDGVAILQYADDTLLFLEASVDHARNLKWILACFEKLSGLCINFHKSDLHTIHIDEATSKNFAQIFCCQIGDFPFKYLGVPLHYMKLRREDCWKYALEAFVVKLGISPSSIWVFLCIIRSSEGRTVGNMP</sequence>
<protein>
    <submittedName>
        <fullName evidence="7">Beta-fructofuranosidase, insoluble isoenzyme 7</fullName>
    </submittedName>
</protein>
<accession>M8CLX2</accession>
<dbReference type="CDD" id="cd01650">
    <property type="entry name" value="RT_nLTR_like"/>
    <property type="match status" value="1"/>
</dbReference>
<evidence type="ECO:0000256" key="1">
    <source>
        <dbReference type="ARBA" id="ARBA00009902"/>
    </source>
</evidence>
<proteinExistence type="inferred from homology"/>
<dbReference type="FunFam" id="2.60.120.560:FF:000002">
    <property type="entry name" value="Beta-fructofuranosidase, insoluble isoenzyme CWINV1"/>
    <property type="match status" value="1"/>
</dbReference>
<dbReference type="InterPro" id="IPR023296">
    <property type="entry name" value="Glyco_hydro_beta-prop_sf"/>
</dbReference>
<organism evidence="7">
    <name type="scientific">Aegilops tauschii</name>
    <name type="common">Tausch's goatgrass</name>
    <name type="synonym">Aegilops squarrosa</name>
    <dbReference type="NCBI Taxonomy" id="37682"/>
    <lineage>
        <taxon>Eukaryota</taxon>
        <taxon>Viridiplantae</taxon>
        <taxon>Streptophyta</taxon>
        <taxon>Embryophyta</taxon>
        <taxon>Tracheophyta</taxon>
        <taxon>Spermatophyta</taxon>
        <taxon>Magnoliopsida</taxon>
        <taxon>Liliopsida</taxon>
        <taxon>Poales</taxon>
        <taxon>Poaceae</taxon>
        <taxon>BOP clade</taxon>
        <taxon>Pooideae</taxon>
        <taxon>Triticodae</taxon>
        <taxon>Triticeae</taxon>
        <taxon>Triticinae</taxon>
        <taxon>Aegilops</taxon>
    </lineage>
</organism>
<dbReference type="SMART" id="SM00640">
    <property type="entry name" value="Glyco_32"/>
    <property type="match status" value="1"/>
</dbReference>
<keyword evidence="6" id="KW-0326">Glycosidase</keyword>
<evidence type="ECO:0000256" key="4">
    <source>
        <dbReference type="ARBA" id="ARBA00023157"/>
    </source>
</evidence>
<dbReference type="InterPro" id="IPR000477">
    <property type="entry name" value="RT_dom"/>
</dbReference>
<reference evidence="7" key="1">
    <citation type="submission" date="2015-06" db="UniProtKB">
        <authorList>
            <consortium name="EnsemblPlants"/>
        </authorList>
    </citation>
    <scope>IDENTIFICATION</scope>
</reference>
<comment type="similarity">
    <text evidence="1">Belongs to the glycosyl hydrolase 32 family.</text>
</comment>
<dbReference type="SUPFAM" id="SSF75005">
    <property type="entry name" value="Arabinanase/levansucrase/invertase"/>
    <property type="match status" value="1"/>
</dbReference>
<dbReference type="Gene3D" id="2.115.10.20">
    <property type="entry name" value="Glycosyl hydrolase domain, family 43"/>
    <property type="match status" value="1"/>
</dbReference>
<keyword evidence="4" id="KW-1015">Disulfide bond</keyword>
<dbReference type="InterPro" id="IPR050551">
    <property type="entry name" value="Fructan_Metab_Enzymes"/>
</dbReference>
<dbReference type="InterPro" id="IPR013320">
    <property type="entry name" value="ConA-like_dom_sf"/>
</dbReference>
<dbReference type="Pfam" id="PF00251">
    <property type="entry name" value="Glyco_hydro_32N"/>
    <property type="match status" value="1"/>
</dbReference>
<dbReference type="PANTHER" id="PTHR31953">
    <property type="entry name" value="BETA-FRUCTOFURANOSIDASE, INSOLUBLE ISOENZYME CWINV1-RELATED"/>
    <property type="match status" value="1"/>
</dbReference>
<dbReference type="AlphaFoldDB" id="M8CLX2"/>
<evidence type="ECO:0000256" key="5">
    <source>
        <dbReference type="ARBA" id="ARBA00023180"/>
    </source>
</evidence>
<keyword evidence="2" id="KW-0732">Signal</keyword>
<dbReference type="GO" id="GO:0004553">
    <property type="term" value="F:hydrolase activity, hydrolyzing O-glycosyl compounds"/>
    <property type="evidence" value="ECO:0007669"/>
    <property type="project" value="InterPro"/>
</dbReference>
<dbReference type="GO" id="GO:0005975">
    <property type="term" value="P:carbohydrate metabolic process"/>
    <property type="evidence" value="ECO:0007669"/>
    <property type="project" value="InterPro"/>
</dbReference>
<dbReference type="EnsemblPlants" id="EMT28407">
    <property type="protein sequence ID" value="EMT28407"/>
    <property type="gene ID" value="F775_30152"/>
</dbReference>
<dbReference type="Pfam" id="PF08244">
    <property type="entry name" value="Glyco_hydro_32C"/>
    <property type="match status" value="1"/>
</dbReference>
<dbReference type="InterPro" id="IPR013148">
    <property type="entry name" value="Glyco_hydro_32_N"/>
</dbReference>
<keyword evidence="5" id="KW-0325">Glycoprotein</keyword>
<dbReference type="ExpressionAtlas" id="M8CLX2">
    <property type="expression patterns" value="baseline"/>
</dbReference>
<dbReference type="Pfam" id="PF00078">
    <property type="entry name" value="RVT_1"/>
    <property type="match status" value="1"/>
</dbReference>
<dbReference type="PROSITE" id="PS50878">
    <property type="entry name" value="RT_POL"/>
    <property type="match status" value="1"/>
</dbReference>
<keyword evidence="3" id="KW-0378">Hydrolase</keyword>
<evidence type="ECO:0000313" key="7">
    <source>
        <dbReference type="EnsemblPlants" id="EMT28407"/>
    </source>
</evidence>
<evidence type="ECO:0000256" key="3">
    <source>
        <dbReference type="ARBA" id="ARBA00022801"/>
    </source>
</evidence>
<dbReference type="SUPFAM" id="SSF49899">
    <property type="entry name" value="Concanavalin A-like lectins/glucanases"/>
    <property type="match status" value="1"/>
</dbReference>
<dbReference type="CDD" id="cd18624">
    <property type="entry name" value="GH32_Fruct1-like"/>
    <property type="match status" value="1"/>
</dbReference>
<evidence type="ECO:0000256" key="2">
    <source>
        <dbReference type="ARBA" id="ARBA00022729"/>
    </source>
</evidence>
<dbReference type="InterPro" id="IPR013189">
    <property type="entry name" value="Glyco_hydro_32_C"/>
</dbReference>
<evidence type="ECO:0000256" key="6">
    <source>
        <dbReference type="ARBA" id="ARBA00023295"/>
    </source>
</evidence>
<dbReference type="InterPro" id="IPR001362">
    <property type="entry name" value="Glyco_hydro_32"/>
</dbReference>
<dbReference type="Gene3D" id="2.60.120.560">
    <property type="entry name" value="Exo-inulinase, domain 1"/>
    <property type="match status" value="1"/>
</dbReference>
<dbReference type="SUPFAM" id="SSF56672">
    <property type="entry name" value="DNA/RNA polymerases"/>
    <property type="match status" value="1"/>
</dbReference>
<name>M8CLX2_AEGTA</name>